<gene>
    <name evidence="2" type="primary">RNP1</name>
    <name evidence="2" type="ORF">KSP40_PGU001273</name>
</gene>
<reference evidence="2 3" key="1">
    <citation type="journal article" date="2022" name="Nat. Plants">
        <title>Genomes of leafy and leafless Platanthera orchids illuminate the evolution of mycoheterotrophy.</title>
        <authorList>
            <person name="Li M.H."/>
            <person name="Liu K.W."/>
            <person name="Li Z."/>
            <person name="Lu H.C."/>
            <person name="Ye Q.L."/>
            <person name="Zhang D."/>
            <person name="Wang J.Y."/>
            <person name="Li Y.F."/>
            <person name="Zhong Z.M."/>
            <person name="Liu X."/>
            <person name="Yu X."/>
            <person name="Liu D.K."/>
            <person name="Tu X.D."/>
            <person name="Liu B."/>
            <person name="Hao Y."/>
            <person name="Liao X.Y."/>
            <person name="Jiang Y.T."/>
            <person name="Sun W.H."/>
            <person name="Chen J."/>
            <person name="Chen Y.Q."/>
            <person name="Ai Y."/>
            <person name="Zhai J.W."/>
            <person name="Wu S.S."/>
            <person name="Zhou Z."/>
            <person name="Hsiao Y.Y."/>
            <person name="Wu W.L."/>
            <person name="Chen Y.Y."/>
            <person name="Lin Y.F."/>
            <person name="Hsu J.L."/>
            <person name="Li C.Y."/>
            <person name="Wang Z.W."/>
            <person name="Zhao X."/>
            <person name="Zhong W.Y."/>
            <person name="Ma X.K."/>
            <person name="Ma L."/>
            <person name="Huang J."/>
            <person name="Chen G.Z."/>
            <person name="Huang M.Z."/>
            <person name="Huang L."/>
            <person name="Peng D.H."/>
            <person name="Luo Y.B."/>
            <person name="Zou S.Q."/>
            <person name="Chen S.P."/>
            <person name="Lan S."/>
            <person name="Tsai W.C."/>
            <person name="Van de Peer Y."/>
            <person name="Liu Z.J."/>
        </authorList>
    </citation>
    <scope>NUCLEOTIDE SEQUENCE [LARGE SCALE GENOMIC DNA]</scope>
    <source>
        <strain evidence="2">Lor288</strain>
    </source>
</reference>
<proteinExistence type="predicted"/>
<evidence type="ECO:0000256" key="1">
    <source>
        <dbReference type="SAM" id="Phobius"/>
    </source>
</evidence>
<feature type="transmembrane region" description="Helical" evidence="1">
    <location>
        <begin position="37"/>
        <end position="60"/>
    </location>
</feature>
<name>A0ABR2M591_9ASPA</name>
<protein>
    <submittedName>
        <fullName evidence="2">Heterogeneous nuclear ribonucleoprotein 1</fullName>
    </submittedName>
</protein>
<dbReference type="Gene3D" id="3.30.70.330">
    <property type="match status" value="1"/>
</dbReference>
<keyword evidence="1" id="KW-1133">Transmembrane helix</keyword>
<comment type="caution">
    <text evidence="2">The sequence shown here is derived from an EMBL/GenBank/DDBJ whole genome shotgun (WGS) entry which is preliminary data.</text>
</comment>
<accession>A0ABR2M591</accession>
<organism evidence="2 3">
    <name type="scientific">Platanthera guangdongensis</name>
    <dbReference type="NCBI Taxonomy" id="2320717"/>
    <lineage>
        <taxon>Eukaryota</taxon>
        <taxon>Viridiplantae</taxon>
        <taxon>Streptophyta</taxon>
        <taxon>Embryophyta</taxon>
        <taxon>Tracheophyta</taxon>
        <taxon>Spermatophyta</taxon>
        <taxon>Magnoliopsida</taxon>
        <taxon>Liliopsida</taxon>
        <taxon>Asparagales</taxon>
        <taxon>Orchidaceae</taxon>
        <taxon>Orchidoideae</taxon>
        <taxon>Orchideae</taxon>
        <taxon>Orchidinae</taxon>
        <taxon>Platanthera</taxon>
    </lineage>
</organism>
<keyword evidence="1" id="KW-0812">Transmembrane</keyword>
<dbReference type="Proteomes" id="UP001412067">
    <property type="component" value="Unassembled WGS sequence"/>
</dbReference>
<dbReference type="InterPro" id="IPR012677">
    <property type="entry name" value="Nucleotide-bd_a/b_plait_sf"/>
</dbReference>
<evidence type="ECO:0000313" key="3">
    <source>
        <dbReference type="Proteomes" id="UP001412067"/>
    </source>
</evidence>
<keyword evidence="3" id="KW-1185">Reference proteome</keyword>
<keyword evidence="2" id="KW-0687">Ribonucleoprotein</keyword>
<evidence type="ECO:0000313" key="2">
    <source>
        <dbReference type="EMBL" id="KAK8958820.1"/>
    </source>
</evidence>
<keyword evidence="1" id="KW-0472">Membrane</keyword>
<dbReference type="EMBL" id="JBBWWR010000012">
    <property type="protein sequence ID" value="KAK8958820.1"/>
    <property type="molecule type" value="Genomic_DNA"/>
</dbReference>
<dbReference type="GO" id="GO:1990904">
    <property type="term" value="C:ribonucleoprotein complex"/>
    <property type="evidence" value="ECO:0007669"/>
    <property type="project" value="UniProtKB-KW"/>
</dbReference>
<sequence>MRDKTTGKPRGFELVIFADLAIVDRVLKDTHTIDDRMAWIVLVFPCILLVILVLGSNYFIKLHLILFHHR</sequence>